<comment type="subcellular location">
    <subcellularLocation>
        <location evidence="1">Cell membrane</location>
        <topology evidence="1">Multi-pass membrane protein</topology>
    </subcellularLocation>
</comment>
<evidence type="ECO:0000313" key="13">
    <source>
        <dbReference type="EMBL" id="KYN20916.1"/>
    </source>
</evidence>
<evidence type="ECO:0000256" key="10">
    <source>
        <dbReference type="ARBA" id="ARBA00023224"/>
    </source>
</evidence>
<dbReference type="Pfam" id="PF00001">
    <property type="entry name" value="7tm_1"/>
    <property type="match status" value="1"/>
</dbReference>
<dbReference type="InterPro" id="IPR017452">
    <property type="entry name" value="GPCR_Rhodpsn_7TM"/>
</dbReference>
<keyword evidence="3" id="KW-1003">Cell membrane</keyword>
<dbReference type="AlphaFoldDB" id="A0A195E743"/>
<keyword evidence="7 11" id="KW-1133">Transmembrane helix</keyword>
<accession>A0A195E743</accession>
<dbReference type="Pfam" id="PF02949">
    <property type="entry name" value="7tm_6"/>
    <property type="match status" value="3"/>
</dbReference>
<keyword evidence="10" id="KW-0807">Transducer</keyword>
<gene>
    <name evidence="13" type="ORF">ALC57_06823</name>
</gene>
<feature type="transmembrane region" description="Helical" evidence="11">
    <location>
        <begin position="147"/>
        <end position="166"/>
    </location>
</feature>
<proteinExistence type="inferred from homology"/>
<feature type="transmembrane region" description="Helical" evidence="11">
    <location>
        <begin position="612"/>
        <end position="638"/>
    </location>
</feature>
<feature type="transmembrane region" description="Helical" evidence="11">
    <location>
        <begin position="102"/>
        <end position="127"/>
    </location>
</feature>
<evidence type="ECO:0000256" key="11">
    <source>
        <dbReference type="SAM" id="Phobius"/>
    </source>
</evidence>
<dbReference type="InterPro" id="IPR000276">
    <property type="entry name" value="GPCR_Rhodpsn"/>
</dbReference>
<sequence length="922" mass="106623">MIIVVIWFIALTMTSPWLLFFDLVSIYDDDPDLRFCLEKWPHPKDGSLFFLIGNLILCYVLPMILISLCYILIWIKVWRRHIPTDTKDAQMERIQQKSKVKVVKMLVVVVILFVLSWLPLYVIFAVVKLGGDVAEREDEILPIATPIAQWLGASNSCINPILYAFFNKKYRRGFIAILKSGRCCGKLRYYETVAMMSSSTSMRKSSYYVNNNNNSSTRRWHGPPVHQDSNVSYIFNHTGVLYCADLIPDQKAKIWPKSASPRIMGHLVDDRHDCYSGRKSSMEALTYTACSSMPVVIIMLKIIFFLHYRKELLNMLKYTQDNFWYAQYDEYGSKILALIHCGICFCCFDILLGLLNLHTAGQFKILQHRLRNILVRVERTGTVRLLNEKQKQKVYEKLRECVISHHELIWYSEKMEQIFMYSTLCQLLVSGIMLCVAGFQVFLARGTLIRRLIFIAHTNGCFIQLFVVTLTATDLMNESRAVGDAAYNANWQVLSHEENKGVRTAVLMIMMRSARACSISAGGFFPVSLETFMAVNLVPWRRKKITRFDMTRNKEYRSVNITRLFMKVVGLWYVETPKERLLLRVVFGYTVWAIVFAILVEGVDLYHCIGDFYAVTSNLCATLLLIMILVKLGSFMFYRDMIMDLIHFAEKNFWGVTYDEASAQILEGYDKLGMTMIYTFTFMVYTATFNYIFAPFFEPQEKNETEKVLPFKLWVDFPYHSPYYEITYTIQSLSTMHSGICTFCFDNFVSTFNIHVAAQLKILAHKVEVIAEHCIGDTMDQKRSLETDVAVLTFKKLRDCVKQHLTLICYVRNMRRATDVIIRKCIFAFHFVGGLIQLLIYTWTCNDIIVQSTAISDAAYNSKWYLLPDNDLGRAVKRGLITIMIRTRRPCILTAGNFAVMSLDTFMGVSATQQMTRIYCKL</sequence>
<organism evidence="13 14">
    <name type="scientific">Trachymyrmex cornetzi</name>
    <dbReference type="NCBI Taxonomy" id="471704"/>
    <lineage>
        <taxon>Eukaryota</taxon>
        <taxon>Metazoa</taxon>
        <taxon>Ecdysozoa</taxon>
        <taxon>Arthropoda</taxon>
        <taxon>Hexapoda</taxon>
        <taxon>Insecta</taxon>
        <taxon>Pterygota</taxon>
        <taxon>Neoptera</taxon>
        <taxon>Endopterygota</taxon>
        <taxon>Hymenoptera</taxon>
        <taxon>Apocrita</taxon>
        <taxon>Aculeata</taxon>
        <taxon>Formicoidea</taxon>
        <taxon>Formicidae</taxon>
        <taxon>Myrmicinae</taxon>
        <taxon>Trachymyrmex</taxon>
    </lineage>
</organism>
<evidence type="ECO:0000256" key="7">
    <source>
        <dbReference type="ARBA" id="ARBA00022989"/>
    </source>
</evidence>
<comment type="similarity">
    <text evidence="2">Belongs to the G-protein coupled receptor 1 family.</text>
</comment>
<feature type="transmembrane region" description="Helical" evidence="11">
    <location>
        <begin position="335"/>
        <end position="357"/>
    </location>
</feature>
<feature type="domain" description="G-protein coupled receptors family 1 profile" evidence="12">
    <location>
        <begin position="1"/>
        <end position="163"/>
    </location>
</feature>
<feature type="transmembrane region" description="Helical" evidence="11">
    <location>
        <begin position="821"/>
        <end position="843"/>
    </location>
</feature>
<dbReference type="PROSITE" id="PS50262">
    <property type="entry name" value="G_PROTEIN_RECEP_F1_2"/>
    <property type="match status" value="1"/>
</dbReference>
<feature type="transmembrane region" description="Helical" evidence="11">
    <location>
        <begin position="418"/>
        <end position="442"/>
    </location>
</feature>
<dbReference type="InterPro" id="IPR004117">
    <property type="entry name" value="7tm6_olfct_rcpt"/>
</dbReference>
<dbReference type="SUPFAM" id="SSF81321">
    <property type="entry name" value="Family A G protein-coupled receptor-like"/>
    <property type="match status" value="1"/>
</dbReference>
<dbReference type="EMBL" id="KQ979568">
    <property type="protein sequence ID" value="KYN20916.1"/>
    <property type="molecule type" value="Genomic_DNA"/>
</dbReference>
<dbReference type="Gene3D" id="1.20.1070.10">
    <property type="entry name" value="Rhodopsin 7-helix transmembrane proteins"/>
    <property type="match status" value="1"/>
</dbReference>
<feature type="transmembrane region" description="Helical" evidence="11">
    <location>
        <begin position="581"/>
        <end position="600"/>
    </location>
</feature>
<dbReference type="GO" id="GO:0004984">
    <property type="term" value="F:olfactory receptor activity"/>
    <property type="evidence" value="ECO:0007669"/>
    <property type="project" value="InterPro"/>
</dbReference>
<keyword evidence="14" id="KW-1185">Reference proteome</keyword>
<keyword evidence="6" id="KW-0552">Olfaction</keyword>
<dbReference type="GO" id="GO:0004930">
    <property type="term" value="F:G protein-coupled receptor activity"/>
    <property type="evidence" value="ECO:0007669"/>
    <property type="project" value="InterPro"/>
</dbReference>
<feature type="transmembrane region" description="Helical" evidence="11">
    <location>
        <begin position="285"/>
        <end position="308"/>
    </location>
</feature>
<name>A0A195E743_9HYME</name>
<dbReference type="Proteomes" id="UP000078492">
    <property type="component" value="Unassembled WGS sequence"/>
</dbReference>
<evidence type="ECO:0000256" key="6">
    <source>
        <dbReference type="ARBA" id="ARBA00022725"/>
    </source>
</evidence>
<evidence type="ECO:0000256" key="3">
    <source>
        <dbReference type="ARBA" id="ARBA00022475"/>
    </source>
</evidence>
<dbReference type="PRINTS" id="PR00237">
    <property type="entry name" value="GPCRRHODOPSN"/>
</dbReference>
<evidence type="ECO:0000256" key="4">
    <source>
        <dbReference type="ARBA" id="ARBA00022606"/>
    </source>
</evidence>
<dbReference type="PANTHER" id="PTHR21137:SF35">
    <property type="entry name" value="ODORANT RECEPTOR 19A-RELATED"/>
    <property type="match status" value="1"/>
</dbReference>
<dbReference type="PANTHER" id="PTHR21137">
    <property type="entry name" value="ODORANT RECEPTOR"/>
    <property type="match status" value="1"/>
</dbReference>
<evidence type="ECO:0000313" key="14">
    <source>
        <dbReference type="Proteomes" id="UP000078492"/>
    </source>
</evidence>
<keyword evidence="5 11" id="KW-0812">Transmembrane</keyword>
<evidence type="ECO:0000256" key="8">
    <source>
        <dbReference type="ARBA" id="ARBA00023136"/>
    </source>
</evidence>
<feature type="transmembrane region" description="Helical" evidence="11">
    <location>
        <begin position="47"/>
        <end position="73"/>
    </location>
</feature>
<keyword evidence="8 11" id="KW-0472">Membrane</keyword>
<evidence type="ECO:0000256" key="9">
    <source>
        <dbReference type="ARBA" id="ARBA00023170"/>
    </source>
</evidence>
<evidence type="ECO:0000256" key="1">
    <source>
        <dbReference type="ARBA" id="ARBA00004651"/>
    </source>
</evidence>
<keyword evidence="4" id="KW-0716">Sensory transduction</keyword>
<evidence type="ECO:0000256" key="5">
    <source>
        <dbReference type="ARBA" id="ARBA00022692"/>
    </source>
</evidence>
<feature type="transmembrane region" description="Helical" evidence="11">
    <location>
        <begin position="5"/>
        <end position="27"/>
    </location>
</feature>
<feature type="transmembrane region" description="Helical" evidence="11">
    <location>
        <begin position="516"/>
        <end position="538"/>
    </location>
</feature>
<evidence type="ECO:0000259" key="12">
    <source>
        <dbReference type="PROSITE" id="PS50262"/>
    </source>
</evidence>
<feature type="transmembrane region" description="Helical" evidence="11">
    <location>
        <begin position="448"/>
        <end position="470"/>
    </location>
</feature>
<protein>
    <submittedName>
        <fullName evidence="13">Neuropeptide FF receptor 2</fullName>
    </submittedName>
</protein>
<keyword evidence="9 13" id="KW-0675">Receptor</keyword>
<reference evidence="13 14" key="1">
    <citation type="submission" date="2015-09" db="EMBL/GenBank/DDBJ databases">
        <title>Trachymyrmex cornetzi WGS genome.</title>
        <authorList>
            <person name="Nygaard S."/>
            <person name="Hu H."/>
            <person name="Boomsma J."/>
            <person name="Zhang G."/>
        </authorList>
    </citation>
    <scope>NUCLEOTIDE SEQUENCE [LARGE SCALE GENOMIC DNA]</scope>
    <source>
        <strain evidence="13">Tcor2-1</strain>
        <tissue evidence="13">Whole body</tissue>
    </source>
</reference>
<dbReference type="GO" id="GO:0005549">
    <property type="term" value="F:odorant binding"/>
    <property type="evidence" value="ECO:0007669"/>
    <property type="project" value="InterPro"/>
</dbReference>
<evidence type="ECO:0000256" key="2">
    <source>
        <dbReference type="ARBA" id="ARBA00010663"/>
    </source>
</evidence>
<dbReference type="STRING" id="471704.A0A195E743"/>
<dbReference type="GO" id="GO:0005886">
    <property type="term" value="C:plasma membrane"/>
    <property type="evidence" value="ECO:0007669"/>
    <property type="project" value="UniProtKB-SubCell"/>
</dbReference>